<name>A0ABV4U1V1_9BACT</name>
<dbReference type="RefSeq" id="WP_425343743.1">
    <property type="nucleotide sequence ID" value="NZ_JBGUBD010000001.1"/>
</dbReference>
<accession>A0ABV4U1V1</accession>
<gene>
    <name evidence="2" type="ORF">ACERK3_00790</name>
</gene>
<feature type="compositionally biased region" description="Acidic residues" evidence="1">
    <location>
        <begin position="145"/>
        <end position="183"/>
    </location>
</feature>
<evidence type="ECO:0000256" key="1">
    <source>
        <dbReference type="SAM" id="MobiDB-lite"/>
    </source>
</evidence>
<proteinExistence type="predicted"/>
<reference evidence="2 3" key="1">
    <citation type="submission" date="2024-08" db="EMBL/GenBank/DDBJ databases">
        <title>Whole-genome sequencing of halo(alkali)philic microorganisms from hypersaline lakes.</title>
        <authorList>
            <person name="Sorokin D.Y."/>
            <person name="Merkel A.Y."/>
            <person name="Messina E."/>
            <person name="Yakimov M."/>
        </authorList>
    </citation>
    <scope>NUCLEOTIDE SEQUENCE [LARGE SCALE GENOMIC DNA]</scope>
    <source>
        <strain evidence="2 3">AB-hyl4</strain>
    </source>
</reference>
<feature type="region of interest" description="Disordered" evidence="1">
    <location>
        <begin position="130"/>
        <end position="197"/>
    </location>
</feature>
<comment type="caution">
    <text evidence="2">The sequence shown here is derived from an EMBL/GenBank/DDBJ whole genome shotgun (WGS) entry which is preliminary data.</text>
</comment>
<evidence type="ECO:0000313" key="3">
    <source>
        <dbReference type="Proteomes" id="UP001575105"/>
    </source>
</evidence>
<keyword evidence="3" id="KW-1185">Reference proteome</keyword>
<protein>
    <recommendedName>
        <fullName evidence="4">AMIN domain-containing protein</fullName>
    </recommendedName>
</protein>
<dbReference type="Proteomes" id="UP001575105">
    <property type="component" value="Unassembled WGS sequence"/>
</dbReference>
<dbReference type="PROSITE" id="PS51257">
    <property type="entry name" value="PROKAR_LIPOPROTEIN"/>
    <property type="match status" value="1"/>
</dbReference>
<evidence type="ECO:0008006" key="4">
    <source>
        <dbReference type="Google" id="ProtNLM"/>
    </source>
</evidence>
<sequence>MHVRERFAMPMMLGLALLLVTSAGGCASWDRHVFQSTEDRPTSVAVIDAADGEALWAYDIPPNHRLTLDLANSGEVGAMRVSGRPATHMNWKLHQMESGSMAEFSSRRVGGGRVELESRAIRINVDYDEPRRRARSPEPEAIPEAVDEDAVEFDVNESAEPDADDVEADTEDEGSPEDDDDSIEAAMAEAADGTADE</sequence>
<organism evidence="2 3">
    <name type="scientific">Natronomicrosphaera hydrolytica</name>
    <dbReference type="NCBI Taxonomy" id="3242702"/>
    <lineage>
        <taxon>Bacteria</taxon>
        <taxon>Pseudomonadati</taxon>
        <taxon>Planctomycetota</taxon>
        <taxon>Phycisphaerae</taxon>
        <taxon>Phycisphaerales</taxon>
        <taxon>Phycisphaeraceae</taxon>
        <taxon>Natronomicrosphaera</taxon>
    </lineage>
</organism>
<dbReference type="EMBL" id="JBGUBD010000001">
    <property type="protein sequence ID" value="MFA9476817.1"/>
    <property type="molecule type" value="Genomic_DNA"/>
</dbReference>
<evidence type="ECO:0000313" key="2">
    <source>
        <dbReference type="EMBL" id="MFA9476817.1"/>
    </source>
</evidence>
<feature type="compositionally biased region" description="Low complexity" evidence="1">
    <location>
        <begin position="184"/>
        <end position="197"/>
    </location>
</feature>